<evidence type="ECO:0000259" key="13">
    <source>
        <dbReference type="PROSITE" id="PS51843"/>
    </source>
</evidence>
<dbReference type="InterPro" id="IPR001723">
    <property type="entry name" value="Nuclear_hrmn_rcpt"/>
</dbReference>
<keyword evidence="2 10" id="KW-0479">Metal-binding</keyword>
<accession>A0AA36D4H1</accession>
<evidence type="ECO:0000256" key="1">
    <source>
        <dbReference type="ARBA" id="ARBA00005993"/>
    </source>
</evidence>
<dbReference type="SMART" id="SM00430">
    <property type="entry name" value="HOLI"/>
    <property type="match status" value="1"/>
</dbReference>
<evidence type="ECO:0000256" key="4">
    <source>
        <dbReference type="ARBA" id="ARBA00022833"/>
    </source>
</evidence>
<evidence type="ECO:0000256" key="9">
    <source>
        <dbReference type="ARBA" id="ARBA00023242"/>
    </source>
</evidence>
<dbReference type="SUPFAM" id="SSF48508">
    <property type="entry name" value="Nuclear receptor ligand-binding domain"/>
    <property type="match status" value="1"/>
</dbReference>
<evidence type="ECO:0000256" key="10">
    <source>
        <dbReference type="RuleBase" id="RU004334"/>
    </source>
</evidence>
<evidence type="ECO:0000313" key="14">
    <source>
        <dbReference type="EMBL" id="CAJ0579623.1"/>
    </source>
</evidence>
<dbReference type="GO" id="GO:0004879">
    <property type="term" value="F:nuclear receptor activity"/>
    <property type="evidence" value="ECO:0007669"/>
    <property type="project" value="TreeGrafter"/>
</dbReference>
<keyword evidence="3 10" id="KW-0863">Zinc-finger</keyword>
<dbReference type="EMBL" id="CATQJA010002657">
    <property type="protein sequence ID" value="CAJ0579623.1"/>
    <property type="molecule type" value="Genomic_DNA"/>
</dbReference>
<dbReference type="InterPro" id="IPR035500">
    <property type="entry name" value="NHR-like_dom_sf"/>
</dbReference>
<dbReference type="InterPro" id="IPR000536">
    <property type="entry name" value="Nucl_hrmn_rcpt_lig-bd"/>
</dbReference>
<evidence type="ECO:0000313" key="15">
    <source>
        <dbReference type="Proteomes" id="UP001177023"/>
    </source>
</evidence>
<dbReference type="GO" id="GO:0005634">
    <property type="term" value="C:nucleus"/>
    <property type="evidence" value="ECO:0007669"/>
    <property type="project" value="UniProtKB-SubCell"/>
</dbReference>
<organism evidence="14 15">
    <name type="scientific">Mesorhabditis spiculigera</name>
    <dbReference type="NCBI Taxonomy" id="96644"/>
    <lineage>
        <taxon>Eukaryota</taxon>
        <taxon>Metazoa</taxon>
        <taxon>Ecdysozoa</taxon>
        <taxon>Nematoda</taxon>
        <taxon>Chromadorea</taxon>
        <taxon>Rhabditida</taxon>
        <taxon>Rhabditina</taxon>
        <taxon>Rhabditomorpha</taxon>
        <taxon>Rhabditoidea</taxon>
        <taxon>Rhabditidae</taxon>
        <taxon>Mesorhabditinae</taxon>
        <taxon>Mesorhabditis</taxon>
    </lineage>
</organism>
<comment type="subcellular location">
    <subcellularLocation>
        <location evidence="10">Nucleus</location>
    </subcellularLocation>
</comment>
<feature type="non-terminal residue" evidence="14">
    <location>
        <position position="1"/>
    </location>
</feature>
<dbReference type="InterPro" id="IPR013088">
    <property type="entry name" value="Znf_NHR/GATA"/>
</dbReference>
<dbReference type="InterPro" id="IPR050234">
    <property type="entry name" value="Nuclear_hormone_rcpt_NR1"/>
</dbReference>
<dbReference type="Gene3D" id="3.30.50.10">
    <property type="entry name" value="Erythroid Transcription Factor GATA-1, subunit A"/>
    <property type="match status" value="1"/>
</dbReference>
<dbReference type="SMART" id="SM00399">
    <property type="entry name" value="ZnF_C4"/>
    <property type="match status" value="1"/>
</dbReference>
<evidence type="ECO:0000256" key="2">
    <source>
        <dbReference type="ARBA" id="ARBA00022723"/>
    </source>
</evidence>
<dbReference type="GO" id="GO:0008270">
    <property type="term" value="F:zinc ion binding"/>
    <property type="evidence" value="ECO:0007669"/>
    <property type="project" value="UniProtKB-KW"/>
</dbReference>
<keyword evidence="5 10" id="KW-0805">Transcription regulation</keyword>
<dbReference type="Pfam" id="PF00105">
    <property type="entry name" value="zf-C4"/>
    <property type="match status" value="1"/>
</dbReference>
<dbReference type="Gene3D" id="1.10.565.10">
    <property type="entry name" value="Retinoid X Receptor"/>
    <property type="match status" value="1"/>
</dbReference>
<dbReference type="SUPFAM" id="SSF57716">
    <property type="entry name" value="Glucocorticoid receptor-like (DNA-binding domain)"/>
    <property type="match status" value="1"/>
</dbReference>
<gene>
    <name evidence="14" type="ORF">MSPICULIGERA_LOCUS17835</name>
</gene>
<evidence type="ECO:0000256" key="6">
    <source>
        <dbReference type="ARBA" id="ARBA00023125"/>
    </source>
</evidence>
<dbReference type="AlphaFoldDB" id="A0AA36D4H1"/>
<reference evidence="14" key="1">
    <citation type="submission" date="2023-06" db="EMBL/GenBank/DDBJ databases">
        <authorList>
            <person name="Delattre M."/>
        </authorList>
    </citation>
    <scope>NUCLEOTIDE SEQUENCE</scope>
    <source>
        <strain evidence="14">AF72</strain>
    </source>
</reference>
<dbReference type="GO" id="GO:0030154">
    <property type="term" value="P:cell differentiation"/>
    <property type="evidence" value="ECO:0007669"/>
    <property type="project" value="TreeGrafter"/>
</dbReference>
<dbReference type="PANTHER" id="PTHR24082:SF283">
    <property type="entry name" value="NUCLEAR HORMONE RECEPTOR HR96"/>
    <property type="match status" value="1"/>
</dbReference>
<dbReference type="InterPro" id="IPR001628">
    <property type="entry name" value="Znf_hrmn_rcpt"/>
</dbReference>
<dbReference type="PROSITE" id="PS51843">
    <property type="entry name" value="NR_LBD"/>
    <property type="match status" value="1"/>
</dbReference>
<keyword evidence="8 10" id="KW-0675">Receptor</keyword>
<protein>
    <submittedName>
        <fullName evidence="14">Uncharacterized protein</fullName>
    </submittedName>
</protein>
<dbReference type="GO" id="GO:0045944">
    <property type="term" value="P:positive regulation of transcription by RNA polymerase II"/>
    <property type="evidence" value="ECO:0007669"/>
    <property type="project" value="TreeGrafter"/>
</dbReference>
<dbReference type="PANTHER" id="PTHR24082">
    <property type="entry name" value="NUCLEAR HORMONE RECEPTOR"/>
    <property type="match status" value="1"/>
</dbReference>
<name>A0AA36D4H1_9BILA</name>
<keyword evidence="4 10" id="KW-0862">Zinc</keyword>
<dbReference type="GO" id="GO:0000122">
    <property type="term" value="P:negative regulation of transcription by RNA polymerase II"/>
    <property type="evidence" value="ECO:0007669"/>
    <property type="project" value="TreeGrafter"/>
</dbReference>
<dbReference type="PROSITE" id="PS00031">
    <property type="entry name" value="NUCLEAR_REC_DBD_1"/>
    <property type="match status" value="1"/>
</dbReference>
<evidence type="ECO:0000259" key="12">
    <source>
        <dbReference type="PROSITE" id="PS51030"/>
    </source>
</evidence>
<sequence length="541" mass="60320">MLQNFEKVMAFSPSSVSEECDGAKREDKVCRVCGDKAIGYNFGIVACESCKSFFRRQGTKAETLSCPFSGHCEINTQSRRYCQACRLRKCFEMGMSTEALRKCEREPGPSHSRKRQKEQPGKEPEDSNDSPDEVTIPREVFQELIRKSKAGEKITECICQCKCGFYPKGTKLVARETDKLPSNERCLEYKPVQPFSPAYFPMSPQTGLGNGHMSAIPAPAQSLYLAGQLPQGIDLSWYSPKLMAGIARMPPPLVVQPASMPTQLAPSPTIVAAHGSSPINTTPLNIVPVRAPIDTPESIAAVLEPELRGKLLELIRANECLKAPLEIEMEREMSLMEVVNITNLALRRIIVMAKELGAFKALSNADQVNLIKAGAGELLILRGVMVFDASKNVWNHPKQGSSDMQVKLDILLRSPVAQQHYEEHKRFLNSFGERIRQNETVMLCLAAVVLFSPDRPFLRDPQIISASRQQYTQLLRKVLDIAFPVPGESQTAFESLLQRVHDLRKISEGLLGVYCRLDPNQLDPLLLELFDLKQLPRGPDI</sequence>
<evidence type="ECO:0000256" key="5">
    <source>
        <dbReference type="ARBA" id="ARBA00023015"/>
    </source>
</evidence>
<dbReference type="GO" id="GO:0000978">
    <property type="term" value="F:RNA polymerase II cis-regulatory region sequence-specific DNA binding"/>
    <property type="evidence" value="ECO:0007669"/>
    <property type="project" value="TreeGrafter"/>
</dbReference>
<keyword evidence="9 10" id="KW-0539">Nucleus</keyword>
<proteinExistence type="inferred from homology"/>
<dbReference type="PRINTS" id="PR00047">
    <property type="entry name" value="STROIDFINGER"/>
</dbReference>
<keyword evidence="6 10" id="KW-0238">DNA-binding</keyword>
<comment type="caution">
    <text evidence="14">The sequence shown here is derived from an EMBL/GenBank/DDBJ whole genome shotgun (WGS) entry which is preliminary data.</text>
</comment>
<comment type="similarity">
    <text evidence="1 10">Belongs to the nuclear hormone receptor family.</text>
</comment>
<keyword evidence="7 10" id="KW-0804">Transcription</keyword>
<dbReference type="Proteomes" id="UP001177023">
    <property type="component" value="Unassembled WGS sequence"/>
</dbReference>
<dbReference type="PRINTS" id="PR00398">
    <property type="entry name" value="STRDHORMONER"/>
</dbReference>
<feature type="region of interest" description="Disordered" evidence="11">
    <location>
        <begin position="102"/>
        <end position="136"/>
    </location>
</feature>
<evidence type="ECO:0000256" key="3">
    <source>
        <dbReference type="ARBA" id="ARBA00022771"/>
    </source>
</evidence>
<keyword evidence="15" id="KW-1185">Reference proteome</keyword>
<dbReference type="PROSITE" id="PS51030">
    <property type="entry name" value="NUCLEAR_REC_DBD_2"/>
    <property type="match status" value="1"/>
</dbReference>
<evidence type="ECO:0000256" key="7">
    <source>
        <dbReference type="ARBA" id="ARBA00023163"/>
    </source>
</evidence>
<feature type="domain" description="NR LBD" evidence="13">
    <location>
        <begin position="306"/>
        <end position="536"/>
    </location>
</feature>
<dbReference type="Pfam" id="PF00104">
    <property type="entry name" value="Hormone_recep"/>
    <property type="match status" value="1"/>
</dbReference>
<feature type="domain" description="Nuclear receptor" evidence="12">
    <location>
        <begin position="27"/>
        <end position="102"/>
    </location>
</feature>
<evidence type="ECO:0000256" key="8">
    <source>
        <dbReference type="ARBA" id="ARBA00023170"/>
    </source>
</evidence>
<evidence type="ECO:0000256" key="11">
    <source>
        <dbReference type="SAM" id="MobiDB-lite"/>
    </source>
</evidence>